<gene>
    <name evidence="1" type="ordered locus">MexAM1_META2p0833</name>
</gene>
<dbReference type="AlphaFoldDB" id="C5B5D9"/>
<name>C5B5D9_METEA</name>
<dbReference type="OrthoDB" id="10010337at2"/>
<keyword evidence="1" id="KW-0614">Plasmid</keyword>
<evidence type="ECO:0000313" key="2">
    <source>
        <dbReference type="Proteomes" id="UP000009081"/>
    </source>
</evidence>
<organism evidence="1 2">
    <name type="scientific">Methylorubrum extorquens (strain ATCC 14718 / DSM 1338 / JCM 2805 / NCIMB 9133 / AM1)</name>
    <name type="common">Methylobacterium extorquens</name>
    <dbReference type="NCBI Taxonomy" id="272630"/>
    <lineage>
        <taxon>Bacteria</taxon>
        <taxon>Pseudomonadati</taxon>
        <taxon>Pseudomonadota</taxon>
        <taxon>Alphaproteobacteria</taxon>
        <taxon>Hyphomicrobiales</taxon>
        <taxon>Methylobacteriaceae</taxon>
        <taxon>Methylorubrum</taxon>
    </lineage>
</organism>
<accession>C5B5D9</accession>
<sequence>MPVTHKFDEFALRPSRFARPAPMSAADALGSRMPLQDLGADLVEELARVGWDVPSLCVEIRTYGRGSNLVTRVASVVGSTEAGPFELHFRGSQGLSDGYHVPTGLNQLLLPEGWKLAYHEDGSRSAERFRGTEKDWSSPHRSYVDGWHQVNDAGPVFWERRTAEARRLVGEVLERLRRTPAAEASPVDAQGFDAALRGLIAIEPQPVPEGFPALYVWERRDELGDAGLPPWRRGERSENDYVLAGNGKRLVALGDARGPLPRRATDGFTYASTDPNAKVVAPGWHTREDALPVEVKLAALNEVYVVDAEAYDAERRTVEAEAFEAGQKELTGVQISRPYRAVALTMVPAAEYPGGYVNPLVLIGRQLHADEARVMSGPVTVSAEDGRVGATMRDSVSGLELRLFEPEEIRRGSVREARRIAGRVAETLGVRMRECGLPEEANAPALVF</sequence>
<proteinExistence type="predicted"/>
<reference evidence="1 2" key="1">
    <citation type="journal article" date="2009" name="PLoS ONE">
        <title>Methylobacterium genome sequences: a reference blueprint to investigate microbial metabolism of C1 compounds from natural and industrial sources.</title>
        <authorList>
            <person name="Vuilleumier S."/>
            <person name="Chistoserdova L."/>
            <person name="Lee M.-C."/>
            <person name="Bringel F."/>
            <person name="Lajus A."/>
            <person name="Zhou Y."/>
            <person name="Gourion B."/>
            <person name="Barbe V."/>
            <person name="Chang J."/>
            <person name="Cruveiller S."/>
            <person name="Dossat C."/>
            <person name="Gillett W."/>
            <person name="Gruffaz C."/>
            <person name="Haugen E."/>
            <person name="Hourcade E."/>
            <person name="Levy R."/>
            <person name="Mangenot S."/>
            <person name="Muller E."/>
            <person name="Nadalig T."/>
            <person name="Pagni M."/>
            <person name="Penny C."/>
            <person name="Peyraud R."/>
            <person name="Robinson D.G."/>
            <person name="Roche D."/>
            <person name="Rouy Z."/>
            <person name="Saenampechek C."/>
            <person name="Salvignol G."/>
            <person name="Vallenet D."/>
            <person name="Wu Z."/>
            <person name="Marx C.J."/>
            <person name="Vorholt J.A."/>
            <person name="Olson M.V."/>
            <person name="Kaul R."/>
            <person name="Weissenbach J."/>
            <person name="Medigue C."/>
            <person name="Lidstrom M.E."/>
        </authorList>
    </citation>
    <scope>NUCLEOTIDE SEQUENCE [LARGE SCALE GENOMIC DNA]</scope>
    <source>
        <strain evidence="2">ATCC 14718 / DSM 1338 / JCM 2805 / NCIMB 9133 / AM1</strain>
    </source>
</reference>
<evidence type="ECO:0000313" key="1">
    <source>
        <dbReference type="EMBL" id="ACS43671.1"/>
    </source>
</evidence>
<dbReference type="EMBL" id="CP001511">
    <property type="protein sequence ID" value="ACS43671.1"/>
    <property type="molecule type" value="Genomic_DNA"/>
</dbReference>
<geneLocation type="plasmid" evidence="1 2">
    <name>megaplasmid</name>
</geneLocation>
<keyword evidence="2" id="KW-1185">Reference proteome</keyword>
<protein>
    <submittedName>
        <fullName evidence="1">Uncharacterized protein</fullName>
    </submittedName>
</protein>
<dbReference type="KEGG" id="mea:Mex_2p0833"/>
<dbReference type="HOGENOM" id="CLU_610850_0_0_5"/>
<dbReference type="Proteomes" id="UP000009081">
    <property type="component" value="Plasmid megaplasmid"/>
</dbReference>
<dbReference type="RefSeq" id="WP_012754105.1">
    <property type="nucleotide sequence ID" value="NC_012811.1"/>
</dbReference>